<reference evidence="2 3" key="1">
    <citation type="submission" date="2019-05" db="EMBL/GenBank/DDBJ databases">
        <title>Emergence of the Ug99 lineage of the wheat stem rust pathogen through somatic hybridization.</title>
        <authorList>
            <person name="Li F."/>
            <person name="Upadhyaya N.M."/>
            <person name="Sperschneider J."/>
            <person name="Matny O."/>
            <person name="Nguyen-Phuc H."/>
            <person name="Mago R."/>
            <person name="Raley C."/>
            <person name="Miller M.E."/>
            <person name="Silverstein K.A.T."/>
            <person name="Henningsen E."/>
            <person name="Hirsch C.D."/>
            <person name="Visser B."/>
            <person name="Pretorius Z.A."/>
            <person name="Steffenson B.J."/>
            <person name="Schwessinger B."/>
            <person name="Dodds P.N."/>
            <person name="Figueroa M."/>
        </authorList>
    </citation>
    <scope>NUCLEOTIDE SEQUENCE [LARGE SCALE GENOMIC DNA]</scope>
    <source>
        <strain evidence="2">21-0</strain>
    </source>
</reference>
<gene>
    <name evidence="2" type="ORF">PGT21_008223</name>
</gene>
<keyword evidence="3" id="KW-1185">Reference proteome</keyword>
<protein>
    <submittedName>
        <fullName evidence="2">Uncharacterized protein</fullName>
    </submittedName>
</protein>
<dbReference type="AlphaFoldDB" id="A0A5B0NPY0"/>
<dbReference type="EMBL" id="VSWC01000092">
    <property type="protein sequence ID" value="KAA1090636.1"/>
    <property type="molecule type" value="Genomic_DNA"/>
</dbReference>
<feature type="region of interest" description="Disordered" evidence="1">
    <location>
        <begin position="1"/>
        <end position="37"/>
    </location>
</feature>
<evidence type="ECO:0000256" key="1">
    <source>
        <dbReference type="SAM" id="MobiDB-lite"/>
    </source>
</evidence>
<organism evidence="2 3">
    <name type="scientific">Puccinia graminis f. sp. tritici</name>
    <dbReference type="NCBI Taxonomy" id="56615"/>
    <lineage>
        <taxon>Eukaryota</taxon>
        <taxon>Fungi</taxon>
        <taxon>Dikarya</taxon>
        <taxon>Basidiomycota</taxon>
        <taxon>Pucciniomycotina</taxon>
        <taxon>Pucciniomycetes</taxon>
        <taxon>Pucciniales</taxon>
        <taxon>Pucciniaceae</taxon>
        <taxon>Puccinia</taxon>
    </lineage>
</organism>
<name>A0A5B0NPY0_PUCGR</name>
<evidence type="ECO:0000313" key="3">
    <source>
        <dbReference type="Proteomes" id="UP000324748"/>
    </source>
</evidence>
<accession>A0A5B0NPY0</accession>
<comment type="caution">
    <text evidence="2">The sequence shown here is derived from an EMBL/GenBank/DDBJ whole genome shotgun (WGS) entry which is preliminary data.</text>
</comment>
<proteinExistence type="predicted"/>
<dbReference type="Proteomes" id="UP000324748">
    <property type="component" value="Unassembled WGS sequence"/>
</dbReference>
<feature type="compositionally biased region" description="Polar residues" evidence="1">
    <location>
        <begin position="10"/>
        <end position="22"/>
    </location>
</feature>
<evidence type="ECO:0000313" key="2">
    <source>
        <dbReference type="EMBL" id="KAA1090636.1"/>
    </source>
</evidence>
<sequence length="115" mass="12156">MEYERPQAGGSPNLNLNSTSISLKHYPPPQASTGSSSAVVDLHCMPPLAACSVGAPRRKAGGVTAFLAELAPTVTSIEAAESFEPLTHSLSTLHTDCSILIGPRYSRYGWQADEN</sequence>